<organism evidence="6">
    <name type="scientific">Nippostrongylus brasiliensis</name>
    <name type="common">Rat hookworm</name>
    <dbReference type="NCBI Taxonomy" id="27835"/>
    <lineage>
        <taxon>Eukaryota</taxon>
        <taxon>Metazoa</taxon>
        <taxon>Ecdysozoa</taxon>
        <taxon>Nematoda</taxon>
        <taxon>Chromadorea</taxon>
        <taxon>Rhabditida</taxon>
        <taxon>Rhabditina</taxon>
        <taxon>Rhabditomorpha</taxon>
        <taxon>Strongyloidea</taxon>
        <taxon>Heligmosomidae</taxon>
        <taxon>Nippostrongylus</taxon>
    </lineage>
</organism>
<protein>
    <submittedName>
        <fullName evidence="6">Reverse transcriptase domain-containing protein</fullName>
    </submittedName>
</protein>
<reference evidence="4 5" key="2">
    <citation type="submission" date="2018-11" db="EMBL/GenBank/DDBJ databases">
        <authorList>
            <consortium name="Pathogen Informatics"/>
        </authorList>
    </citation>
    <scope>NUCLEOTIDE SEQUENCE [LARGE SCALE GENOMIC DNA]</scope>
</reference>
<evidence type="ECO:0000313" key="5">
    <source>
        <dbReference type="Proteomes" id="UP000271162"/>
    </source>
</evidence>
<dbReference type="AlphaFoldDB" id="A0A0N4XTS6"/>
<dbReference type="Proteomes" id="UP000271162">
    <property type="component" value="Unassembled WGS sequence"/>
</dbReference>
<dbReference type="InterPro" id="IPR000477">
    <property type="entry name" value="RT_dom"/>
</dbReference>
<keyword evidence="1" id="KW-0175">Coiled coil</keyword>
<dbReference type="InterPro" id="IPR043502">
    <property type="entry name" value="DNA/RNA_pol_sf"/>
</dbReference>
<dbReference type="CDD" id="cd01650">
    <property type="entry name" value="RT_nLTR_like"/>
    <property type="match status" value="1"/>
</dbReference>
<evidence type="ECO:0000313" key="6">
    <source>
        <dbReference type="WBParaSite" id="NBR_0000603501-mRNA-1"/>
    </source>
</evidence>
<feature type="domain" description="Reverse transcriptase" evidence="3">
    <location>
        <begin position="177"/>
        <end position="361"/>
    </location>
</feature>
<reference evidence="6" key="1">
    <citation type="submission" date="2017-02" db="UniProtKB">
        <authorList>
            <consortium name="WormBaseParasite"/>
        </authorList>
    </citation>
    <scope>IDENTIFICATION</scope>
</reference>
<dbReference type="OMA" id="EIGHICI"/>
<dbReference type="SUPFAM" id="SSF56672">
    <property type="entry name" value="DNA/RNA polymerases"/>
    <property type="match status" value="1"/>
</dbReference>
<accession>A0A0N4XTS6</accession>
<proteinExistence type="predicted"/>
<sequence length="361" mass="41702">MVSALTNELARRQRKARAPPSKAYLDAAKLYGVSQTIQVQSLLRKLKDELHIAQLEIQRIKETLRRYKERRRGYPAVAKEPRDSTVQVPVEEVRDYWREIVGRHEPFTPSPELVEWSRREGRPPEQTNNSLSEESWKDIFAKVKPSKATGPDGIQGFWWKHLPEAKLRLKQWCEYAINRPRKAITRWLCRGRVVLIPKAKEGQRGPGDFRPIACLNTCYKILTGMLTRQIFERVADRFPLEQVAMRKGVWGCTHAHILDQTVCKDAQRRKRELHMLWVDMTKAFDSVSHNAVRWTLAKLGRDTLSPLLFCLAIMPISDWIRNNVSPYRTATGAGRGASGPMEIGHICILYMDDLKVYTTSF</sequence>
<name>A0A0N4XTS6_NIPBR</name>
<feature type="coiled-coil region" evidence="1">
    <location>
        <begin position="43"/>
        <end position="70"/>
    </location>
</feature>
<gene>
    <name evidence="4" type="ORF">NBR_LOCUS6036</name>
</gene>
<keyword evidence="5" id="KW-1185">Reference proteome</keyword>
<dbReference type="EMBL" id="UYSL01019772">
    <property type="protein sequence ID" value="VDL69625.1"/>
    <property type="molecule type" value="Genomic_DNA"/>
</dbReference>
<dbReference type="PANTHER" id="PTHR35450:SF2">
    <property type="entry name" value="REVERSE TRANSCRIPTASE DOMAIN-CONTAINING PROTEIN"/>
    <property type="match status" value="1"/>
</dbReference>
<evidence type="ECO:0000259" key="3">
    <source>
        <dbReference type="PROSITE" id="PS50878"/>
    </source>
</evidence>
<dbReference type="WBParaSite" id="NBR_0000603501-mRNA-1">
    <property type="protein sequence ID" value="NBR_0000603501-mRNA-1"/>
    <property type="gene ID" value="NBR_0000603501"/>
</dbReference>
<evidence type="ECO:0000256" key="2">
    <source>
        <dbReference type="SAM" id="MobiDB-lite"/>
    </source>
</evidence>
<dbReference type="STRING" id="27835.A0A0N4XTS6"/>
<evidence type="ECO:0000256" key="1">
    <source>
        <dbReference type="SAM" id="Coils"/>
    </source>
</evidence>
<dbReference type="PANTHER" id="PTHR35450">
    <property type="entry name" value="REVERSE TRANSCRIPTASE DOMAIN-CONTAINING PROTEIN"/>
    <property type="match status" value="1"/>
</dbReference>
<dbReference type="PROSITE" id="PS50878">
    <property type="entry name" value="RT_POL"/>
    <property type="match status" value="1"/>
</dbReference>
<evidence type="ECO:0000313" key="4">
    <source>
        <dbReference type="EMBL" id="VDL69625.1"/>
    </source>
</evidence>
<feature type="region of interest" description="Disordered" evidence="2">
    <location>
        <begin position="112"/>
        <end position="131"/>
    </location>
</feature>